<dbReference type="PANTHER" id="PTHR30383">
    <property type="entry name" value="THIOESTERASE 1/PROTEASE 1/LYSOPHOSPHOLIPASE L1"/>
    <property type="match status" value="1"/>
</dbReference>
<sequence>MTNFLVPVTVDVLPKISDLKGKQGMFILPDGSININRQNGTWVIINKKSDHAGVLKPTDIPVVHPGDAKWYWARAGTYTNAGGVIIENFGIISYSGTKWEKNELEIPAGSEYLDLVDSGLPNNLFNINSTGIQLGKAINSAFNLGDFAGFKLSHWIPAEPNTQYTWLKYGIGGRHMQFTKADKTKVASSPGGATVGIQGGTPNVRFTFTTPSDCFGVYYNCMSNGEAQIPPQLMLVKGNGLKSDGITELDFIPFGNSSSNSVIVAQSGLTLIADNLKEGAKMGGNLIATVNILPAFVQPIPPNFMTIVASGTSITNGVGSDGGFGVDLSRTWRFILQTTLRNVLGRSINIINGGGNGQNTTAMRNAFPALLTGVSGQVVIIEGAINDCQTSGAGIPVATTIDNLTSMVDTAISTGNVPILTTPMPIDIAASGMGVYTNQKRCDLAFAVRRIAKAKNVRLIDFDSLANNDYSLMMDGLHPNPKGYLFMANALSSVFV</sequence>
<dbReference type="EMBL" id="JPRI01000007">
    <property type="protein sequence ID" value="KFF24746.1"/>
    <property type="molecule type" value="Genomic_DNA"/>
</dbReference>
<gene>
    <name evidence="2" type="ORF">IW16_17580</name>
</gene>
<dbReference type="Proteomes" id="UP000028719">
    <property type="component" value="Unassembled WGS sequence"/>
</dbReference>
<proteinExistence type="predicted"/>
<dbReference type="RefSeq" id="WP_034746988.1">
    <property type="nucleotide sequence ID" value="NZ_JPRI01000007.1"/>
</dbReference>
<dbReference type="InterPro" id="IPR051532">
    <property type="entry name" value="Ester_Hydrolysis_Enzymes"/>
</dbReference>
<evidence type="ECO:0000259" key="1">
    <source>
        <dbReference type="Pfam" id="PF13472"/>
    </source>
</evidence>
<dbReference type="SUPFAM" id="SSF52266">
    <property type="entry name" value="SGNH hydrolase"/>
    <property type="match status" value="1"/>
</dbReference>
<dbReference type="Pfam" id="PF13472">
    <property type="entry name" value="Lipase_GDSL_2"/>
    <property type="match status" value="1"/>
</dbReference>
<keyword evidence="3" id="KW-1185">Reference proteome</keyword>
<dbReference type="PANTHER" id="PTHR30383:SF5">
    <property type="entry name" value="SGNH HYDROLASE-TYPE ESTERASE DOMAIN-CONTAINING PROTEIN"/>
    <property type="match status" value="1"/>
</dbReference>
<dbReference type="Gene3D" id="3.40.50.1110">
    <property type="entry name" value="SGNH hydrolase"/>
    <property type="match status" value="1"/>
</dbReference>
<feature type="domain" description="SGNH hydrolase-type esterase" evidence="1">
    <location>
        <begin position="311"/>
        <end position="484"/>
    </location>
</feature>
<dbReference type="InterPro" id="IPR013830">
    <property type="entry name" value="SGNH_hydro"/>
</dbReference>
<organism evidence="2 3">
    <name type="scientific">Chryseobacterium vrystaatense</name>
    <dbReference type="NCBI Taxonomy" id="307480"/>
    <lineage>
        <taxon>Bacteria</taxon>
        <taxon>Pseudomonadati</taxon>
        <taxon>Bacteroidota</taxon>
        <taxon>Flavobacteriia</taxon>
        <taxon>Flavobacteriales</taxon>
        <taxon>Weeksellaceae</taxon>
        <taxon>Chryseobacterium group</taxon>
        <taxon>Chryseobacterium</taxon>
    </lineage>
</organism>
<name>A0ABR4UJ24_9FLAO</name>
<evidence type="ECO:0000313" key="2">
    <source>
        <dbReference type="EMBL" id="KFF24746.1"/>
    </source>
</evidence>
<protein>
    <recommendedName>
        <fullName evidence="1">SGNH hydrolase-type esterase domain-containing protein</fullName>
    </recommendedName>
</protein>
<reference evidence="2 3" key="1">
    <citation type="submission" date="2014-07" db="EMBL/GenBank/DDBJ databases">
        <title>Genome of Chryseobacterium vrystaatense LMG 22846.</title>
        <authorList>
            <person name="Pipes S.E."/>
            <person name="Stropko S.J."/>
            <person name="Newman J.D."/>
        </authorList>
    </citation>
    <scope>NUCLEOTIDE SEQUENCE [LARGE SCALE GENOMIC DNA]</scope>
    <source>
        <strain evidence="2 3">LMG 22846</strain>
    </source>
</reference>
<accession>A0ABR4UJ24</accession>
<dbReference type="InterPro" id="IPR036514">
    <property type="entry name" value="SGNH_hydro_sf"/>
</dbReference>
<evidence type="ECO:0000313" key="3">
    <source>
        <dbReference type="Proteomes" id="UP000028719"/>
    </source>
</evidence>
<comment type="caution">
    <text evidence="2">The sequence shown here is derived from an EMBL/GenBank/DDBJ whole genome shotgun (WGS) entry which is preliminary data.</text>
</comment>